<evidence type="ECO:0000313" key="2">
    <source>
        <dbReference type="Proteomes" id="UP000438914"/>
    </source>
</evidence>
<reference evidence="1 2" key="1">
    <citation type="submission" date="2019-08" db="EMBL/GenBank/DDBJ databases">
        <title>In-depth cultivation of the pig gut microbiome towards novel bacterial diversity and tailored functional studies.</title>
        <authorList>
            <person name="Wylensek D."/>
            <person name="Hitch T.C.A."/>
            <person name="Clavel T."/>
        </authorList>
    </citation>
    <scope>NUCLEOTIDE SEQUENCE [LARGE SCALE GENOMIC DNA]</scope>
    <source>
        <strain evidence="1 2">LKV-178-WT-2A</strain>
    </source>
</reference>
<dbReference type="PANTHER" id="PTHR34986">
    <property type="entry name" value="EVOLVED BETA-GALACTOSIDASE SUBUNIT BETA"/>
    <property type="match status" value="1"/>
</dbReference>
<name>A0A7K0KIN4_9BACT</name>
<dbReference type="AlphaFoldDB" id="A0A7K0KIN4"/>
<accession>A0A7K0KIN4</accession>
<dbReference type="SUPFAM" id="SSF51197">
    <property type="entry name" value="Clavaminate synthase-like"/>
    <property type="match status" value="1"/>
</dbReference>
<dbReference type="PANTHER" id="PTHR34986:SF1">
    <property type="entry name" value="PROTEIN YIAL"/>
    <property type="match status" value="1"/>
</dbReference>
<dbReference type="Proteomes" id="UP000438914">
    <property type="component" value="Unassembled WGS sequence"/>
</dbReference>
<dbReference type="InterPro" id="IPR004375">
    <property type="entry name" value="NanQ/TabA/YiaL"/>
</dbReference>
<proteinExistence type="predicted"/>
<dbReference type="InterPro" id="IPR037012">
    <property type="entry name" value="NanQ/TabA/YiaL_sf"/>
</dbReference>
<dbReference type="EMBL" id="VUNG01000034">
    <property type="protein sequence ID" value="MST85330.1"/>
    <property type="molecule type" value="Genomic_DNA"/>
</dbReference>
<gene>
    <name evidence="1" type="ORF">FYJ73_11740</name>
</gene>
<dbReference type="NCBIfam" id="TIGR00022">
    <property type="entry name" value="YhcH/YjgK/YiaL family protein"/>
    <property type="match status" value="1"/>
</dbReference>
<dbReference type="RefSeq" id="WP_154534915.1">
    <property type="nucleotide sequence ID" value="NZ_VUNG01000034.1"/>
</dbReference>
<keyword evidence="2" id="KW-1185">Reference proteome</keyword>
<dbReference type="Gene3D" id="2.60.120.370">
    <property type="entry name" value="YhcH/YjgK/YiaL"/>
    <property type="match status" value="1"/>
</dbReference>
<dbReference type="GO" id="GO:0005829">
    <property type="term" value="C:cytosol"/>
    <property type="evidence" value="ECO:0007669"/>
    <property type="project" value="TreeGrafter"/>
</dbReference>
<protein>
    <submittedName>
        <fullName evidence="1">DUF386 domain-containing protein</fullName>
    </submittedName>
</protein>
<sequence length="149" mass="17159">MIIDNLENLMLYAPLNPLIEEVWKFMQSHDWKNMANGHYELITNRLFVNIEDDPGRTKDEAVIEYHRRMIDIQVPLNRNEIYGYVPVGDLPNIPFDTEKDIAKQPNACPRGYMTLRPGEFAIFFPQDGHAPCISEGTIHKAVFKLSVNG</sequence>
<comment type="caution">
    <text evidence="1">The sequence shown here is derived from an EMBL/GenBank/DDBJ whole genome shotgun (WGS) entry which is preliminary data.</text>
</comment>
<evidence type="ECO:0000313" key="1">
    <source>
        <dbReference type="EMBL" id="MST85330.1"/>
    </source>
</evidence>
<organism evidence="1 2">
    <name type="scientific">Hallella mizrahii</name>
    <dbReference type="NCBI Taxonomy" id="2606637"/>
    <lineage>
        <taxon>Bacteria</taxon>
        <taxon>Pseudomonadati</taxon>
        <taxon>Bacteroidota</taxon>
        <taxon>Bacteroidia</taxon>
        <taxon>Bacteroidales</taxon>
        <taxon>Prevotellaceae</taxon>
        <taxon>Hallella</taxon>
    </lineage>
</organism>
<dbReference type="Pfam" id="PF04074">
    <property type="entry name" value="DUF386"/>
    <property type="match status" value="1"/>
</dbReference>